<gene>
    <name evidence="2" type="ORF">M099_2377</name>
</gene>
<protein>
    <submittedName>
        <fullName evidence="2">Uncharacterized protein</fullName>
    </submittedName>
</protein>
<sequence length="456" mass="52579">METIQEIIDTIKQWPATIWWVMGALFIIPRFWDTPPRKKRNKDKMTDDKNNDLKSSNMTDKKEFGGNLMEEGVIMWAIFTKEGKAALRMDYEVHPENGKVGYGRLLSPDVSVLHEILTPDDADRFLSLPEYGISIRIRMRLRYQGTEDRVVKQSEYEPEMCFPVWIVPQENGQVSLYLEEPSINQCAIQDITGLPGVPDLQPDGVPVRGEMLIRRASPLGEFPRIFECLEKRTNRKSDLMKEGVLVWIMFTAEEKTVLYANDRIHFAEDGKYVPGQLLSPDISAFHQVYDWDEQYLQIRSSPEVSVRYRIRLRYPGADDTGIERSEYEPEACFPAWIVKEKAGQTSLYLQEPSTGQCFIPDMGGLPGLPELQPDDIPVRVEMLIRQAHCIFDTVDPTFLKARRNSTKEREKYADLPPSYAEILRKIDAEREKEGHRPHINPIVSTPPVYIELSRIT</sequence>
<dbReference type="GeneID" id="93449181"/>
<evidence type="ECO:0000313" key="2">
    <source>
        <dbReference type="EMBL" id="KDS53950.1"/>
    </source>
</evidence>
<dbReference type="PATRIC" id="fig|1339352.3.peg.2284"/>
<comment type="caution">
    <text evidence="2">The sequence shown here is derived from an EMBL/GenBank/DDBJ whole genome shotgun (WGS) entry which is preliminary data.</text>
</comment>
<proteinExistence type="predicted"/>
<feature type="region of interest" description="Disordered" evidence="1">
    <location>
        <begin position="38"/>
        <end position="63"/>
    </location>
</feature>
<dbReference type="RefSeq" id="WP_007831423.1">
    <property type="nucleotide sequence ID" value="NZ_JNHM01000028.1"/>
</dbReference>
<evidence type="ECO:0000313" key="3">
    <source>
        <dbReference type="Proteomes" id="UP000027661"/>
    </source>
</evidence>
<name>A0A069SJG9_PHOVU</name>
<reference evidence="2 3" key="1">
    <citation type="submission" date="2014-04" db="EMBL/GenBank/DDBJ databases">
        <authorList>
            <person name="Sears C."/>
            <person name="Carroll K."/>
            <person name="Sack B.R."/>
            <person name="Qadri F."/>
            <person name="Myers L.L."/>
            <person name="Chung G.-T."/>
            <person name="Escheverria P."/>
            <person name="Fraser C.M."/>
            <person name="Sadzewicz L."/>
            <person name="Shefchek K.A."/>
            <person name="Tallon L."/>
            <person name="Das S.P."/>
            <person name="Daugherty S."/>
            <person name="Mongodin E.F."/>
        </authorList>
    </citation>
    <scope>NUCLEOTIDE SEQUENCE [LARGE SCALE GENOMIC DNA]</scope>
    <source>
        <strain evidence="2 3">3975 RP4</strain>
    </source>
</reference>
<dbReference type="AlphaFoldDB" id="A0A069SJG9"/>
<accession>A0A069SJG9</accession>
<dbReference type="Proteomes" id="UP000027661">
    <property type="component" value="Unassembled WGS sequence"/>
</dbReference>
<organism evidence="2 3">
    <name type="scientific">Phocaeicola vulgatus str. 3975 RP4</name>
    <dbReference type="NCBI Taxonomy" id="1339352"/>
    <lineage>
        <taxon>Bacteria</taxon>
        <taxon>Pseudomonadati</taxon>
        <taxon>Bacteroidota</taxon>
        <taxon>Bacteroidia</taxon>
        <taxon>Bacteroidales</taxon>
        <taxon>Bacteroidaceae</taxon>
        <taxon>Phocaeicola</taxon>
    </lineage>
</organism>
<feature type="compositionally biased region" description="Basic and acidic residues" evidence="1">
    <location>
        <begin position="43"/>
        <end position="52"/>
    </location>
</feature>
<dbReference type="EMBL" id="JNHM01000028">
    <property type="protein sequence ID" value="KDS53950.1"/>
    <property type="molecule type" value="Genomic_DNA"/>
</dbReference>
<evidence type="ECO:0000256" key="1">
    <source>
        <dbReference type="SAM" id="MobiDB-lite"/>
    </source>
</evidence>